<evidence type="ECO:0000313" key="9">
    <source>
        <dbReference type="Proteomes" id="UP000789342"/>
    </source>
</evidence>
<proteinExistence type="inferred from homology"/>
<evidence type="ECO:0000256" key="1">
    <source>
        <dbReference type="ARBA" id="ARBA00010171"/>
    </source>
</evidence>
<dbReference type="GO" id="GO:0005634">
    <property type="term" value="C:nucleus"/>
    <property type="evidence" value="ECO:0007669"/>
    <property type="project" value="TreeGrafter"/>
</dbReference>
<feature type="coiled-coil region" evidence="4">
    <location>
        <begin position="434"/>
        <end position="461"/>
    </location>
</feature>
<evidence type="ECO:0000256" key="2">
    <source>
        <dbReference type="ARBA" id="ARBA00018687"/>
    </source>
</evidence>
<dbReference type="GO" id="GO:0003697">
    <property type="term" value="F:single-stranded DNA binding"/>
    <property type="evidence" value="ECO:0007669"/>
    <property type="project" value="TreeGrafter"/>
</dbReference>
<reference evidence="8" key="1">
    <citation type="submission" date="2021-06" db="EMBL/GenBank/DDBJ databases">
        <authorList>
            <person name="Kallberg Y."/>
            <person name="Tangrot J."/>
            <person name="Rosling A."/>
        </authorList>
    </citation>
    <scope>NUCLEOTIDE SEQUENCE</scope>
    <source>
        <strain evidence="8">CL551</strain>
    </source>
</reference>
<feature type="domain" description="Rad50/SbcC-type AAA" evidence="7">
    <location>
        <begin position="68"/>
        <end position="250"/>
    </location>
</feature>
<dbReference type="AlphaFoldDB" id="A0A9N9CCJ6"/>
<dbReference type="Gene3D" id="1.10.287.1490">
    <property type="match status" value="1"/>
</dbReference>
<dbReference type="GO" id="GO:0051276">
    <property type="term" value="P:chromosome organization"/>
    <property type="evidence" value="ECO:0007669"/>
    <property type="project" value="InterPro"/>
</dbReference>
<dbReference type="Gene3D" id="3.40.50.300">
    <property type="entry name" value="P-loop containing nucleotide triphosphate hydrolases"/>
    <property type="match status" value="1"/>
</dbReference>
<dbReference type="GO" id="GO:0030915">
    <property type="term" value="C:Smc5-Smc6 complex"/>
    <property type="evidence" value="ECO:0007669"/>
    <property type="project" value="TreeGrafter"/>
</dbReference>
<dbReference type="Pfam" id="PF13476">
    <property type="entry name" value="AAA_23"/>
    <property type="match status" value="1"/>
</dbReference>
<feature type="non-terminal residue" evidence="8">
    <location>
        <position position="1"/>
    </location>
</feature>
<keyword evidence="3 4" id="KW-0175">Coiled coil</keyword>
<dbReference type="SUPFAM" id="SSF75553">
    <property type="entry name" value="Smc hinge domain"/>
    <property type="match status" value="1"/>
</dbReference>
<feature type="compositionally biased region" description="Polar residues" evidence="5">
    <location>
        <begin position="17"/>
        <end position="28"/>
    </location>
</feature>
<name>A0A9N9CCJ6_9GLOM</name>
<dbReference type="EMBL" id="CAJVPV010005866">
    <property type="protein sequence ID" value="CAG8597007.1"/>
    <property type="molecule type" value="Genomic_DNA"/>
</dbReference>
<feature type="region of interest" description="Disordered" evidence="5">
    <location>
        <begin position="1"/>
        <end position="56"/>
    </location>
</feature>
<feature type="compositionally biased region" description="Polar residues" evidence="5">
    <location>
        <begin position="39"/>
        <end position="48"/>
    </location>
</feature>
<evidence type="ECO:0000256" key="4">
    <source>
        <dbReference type="SAM" id="Coils"/>
    </source>
</evidence>
<evidence type="ECO:0000259" key="6">
    <source>
        <dbReference type="Pfam" id="PF06470"/>
    </source>
</evidence>
<evidence type="ECO:0000256" key="5">
    <source>
        <dbReference type="SAM" id="MobiDB-lite"/>
    </source>
</evidence>
<feature type="coiled-coil region" evidence="4">
    <location>
        <begin position="239"/>
        <end position="266"/>
    </location>
</feature>
<dbReference type="InterPro" id="IPR010935">
    <property type="entry name" value="SMC_hinge"/>
</dbReference>
<dbReference type="GO" id="GO:0005524">
    <property type="term" value="F:ATP binding"/>
    <property type="evidence" value="ECO:0007669"/>
    <property type="project" value="InterPro"/>
</dbReference>
<evidence type="ECO:0000256" key="3">
    <source>
        <dbReference type="ARBA" id="ARBA00023054"/>
    </source>
</evidence>
<feature type="domain" description="SMC hinge" evidence="6">
    <location>
        <begin position="501"/>
        <end position="587"/>
    </location>
</feature>
<accession>A0A9N9CCJ6</accession>
<protein>
    <recommendedName>
        <fullName evidence="2">Structural maintenance of chromosomes protein 5</fullName>
    </recommendedName>
</protein>
<feature type="coiled-coil region" evidence="4">
    <location>
        <begin position="348"/>
        <end position="396"/>
    </location>
</feature>
<dbReference type="Proteomes" id="UP000789342">
    <property type="component" value="Unassembled WGS sequence"/>
</dbReference>
<comment type="caution">
    <text evidence="8">The sequence shown here is derived from an EMBL/GenBank/DDBJ whole genome shotgun (WGS) entry which is preliminary data.</text>
</comment>
<sequence>MSRSKTRRHGNEAVEEQSFSRTSSTPGEGSNKRMRLGDNSPSASSTPSRKGKSTQEEYQIGSIVRVCLKNFVTYDSVEFRPGPNLNMVIGPNGTGKSTIVCAIALGLGWNTSLLGRAKEISDFVKHGQERASIEIELKDKSKNVVVSRTIKKSNNNSQWKLNGKIVNHKEVQSKMASLNIQVDNLCQFLPQDKVSEFAQMTPPELLVQTQRAVGEKELITWHERLIKLREEEKKLSATAKGDSDEIDNLEKRNIVLERDVTRFREKEAILRRVRLYELRIPFARYGVAKNLYDEIKKERTEVHSAYICLLKENEPANVRKSALENLVRKAANEKKRCSESYGAKKREMEGTAAELEEAEGDIDNARKELSEIKKREKLRQNKISQLQTEIKELEEKTEVPPPGIGASDIKKRYEDVLRRLSETSLQTGDVLERMEKIKEDNKILRWDMESLQKQFKELEDVKRHRLEALSNDHDTMSAIEWLEQNKDKLVAHVYNPICLEIDIKDMRYADAVEYLLGNSMRTFVCESSQDYHTVTKALCDNRKLKINVICISHLNLNNFPSPMSIQQLRAHGFESYLLDQIDAPPMLLTAICDQANFHRIPVARSESDVDHKEILRRPEIKKYIAGDTSYSITSSRYGKRLNQSYTTKIRPARIFTNTLNVDQRRDLERQLQEVQLKWQENDKLINRLRLEETKLNEASYKLREEKGKIIEEKRKIQAAYNDFQKNKVKL</sequence>
<dbReference type="GO" id="GO:0000724">
    <property type="term" value="P:double-strand break repair via homologous recombination"/>
    <property type="evidence" value="ECO:0007669"/>
    <property type="project" value="TreeGrafter"/>
</dbReference>
<evidence type="ECO:0000313" key="8">
    <source>
        <dbReference type="EMBL" id="CAG8597007.1"/>
    </source>
</evidence>
<dbReference type="InterPro" id="IPR038729">
    <property type="entry name" value="Rad50/SbcC_AAA"/>
</dbReference>
<dbReference type="Pfam" id="PF06470">
    <property type="entry name" value="SMC_hinge"/>
    <property type="match status" value="1"/>
</dbReference>
<keyword evidence="9" id="KW-1185">Reference proteome</keyword>
<dbReference type="OrthoDB" id="10254973at2759"/>
<evidence type="ECO:0000259" key="7">
    <source>
        <dbReference type="Pfam" id="PF13476"/>
    </source>
</evidence>
<comment type="similarity">
    <text evidence="1">Belongs to the SMC family. SMC5 subfamily.</text>
</comment>
<organism evidence="8 9">
    <name type="scientific">Acaulospora morrowiae</name>
    <dbReference type="NCBI Taxonomy" id="94023"/>
    <lineage>
        <taxon>Eukaryota</taxon>
        <taxon>Fungi</taxon>
        <taxon>Fungi incertae sedis</taxon>
        <taxon>Mucoromycota</taxon>
        <taxon>Glomeromycotina</taxon>
        <taxon>Glomeromycetes</taxon>
        <taxon>Diversisporales</taxon>
        <taxon>Acaulosporaceae</taxon>
        <taxon>Acaulospora</taxon>
    </lineage>
</organism>
<gene>
    <name evidence="8" type="ORF">AMORRO_LOCUS7608</name>
</gene>
<dbReference type="InterPro" id="IPR027417">
    <property type="entry name" value="P-loop_NTPase"/>
</dbReference>
<dbReference type="SUPFAM" id="SSF52540">
    <property type="entry name" value="P-loop containing nucleoside triphosphate hydrolases"/>
    <property type="match status" value="1"/>
</dbReference>
<dbReference type="GO" id="GO:0016887">
    <property type="term" value="F:ATP hydrolysis activity"/>
    <property type="evidence" value="ECO:0007669"/>
    <property type="project" value="InterPro"/>
</dbReference>
<dbReference type="PANTHER" id="PTHR45916:SF1">
    <property type="entry name" value="STRUCTURAL MAINTENANCE OF CHROMOSOMES PROTEIN 5"/>
    <property type="match status" value="1"/>
</dbReference>
<dbReference type="InterPro" id="IPR036277">
    <property type="entry name" value="SMC_hinge_sf"/>
</dbReference>
<dbReference type="PANTHER" id="PTHR45916">
    <property type="entry name" value="STRUCTURAL MAINTENANCE OF CHROMOSOMES PROTEIN 5"/>
    <property type="match status" value="1"/>
</dbReference>
<feature type="non-terminal residue" evidence="8">
    <location>
        <position position="730"/>
    </location>
</feature>